<sequence>MLQLQMLLLEQVLQVLEMLQLQILQMLQLEANQV</sequence>
<evidence type="ECO:0000313" key="1">
    <source>
        <dbReference type="EMBL" id="WMV59280.1"/>
    </source>
</evidence>
<dbReference type="AlphaFoldDB" id="A0AAF0V7B1"/>
<proteinExistence type="predicted"/>
<organism evidence="1 2">
    <name type="scientific">Solanum verrucosum</name>
    <dbReference type="NCBI Taxonomy" id="315347"/>
    <lineage>
        <taxon>Eukaryota</taxon>
        <taxon>Viridiplantae</taxon>
        <taxon>Streptophyta</taxon>
        <taxon>Embryophyta</taxon>
        <taxon>Tracheophyta</taxon>
        <taxon>Spermatophyta</taxon>
        <taxon>Magnoliopsida</taxon>
        <taxon>eudicotyledons</taxon>
        <taxon>Gunneridae</taxon>
        <taxon>Pentapetalae</taxon>
        <taxon>asterids</taxon>
        <taxon>lamiids</taxon>
        <taxon>Solanales</taxon>
        <taxon>Solanaceae</taxon>
        <taxon>Solanoideae</taxon>
        <taxon>Solaneae</taxon>
        <taxon>Solanum</taxon>
    </lineage>
</organism>
<reference evidence="1" key="1">
    <citation type="submission" date="2023-08" db="EMBL/GenBank/DDBJ databases">
        <title>A de novo genome assembly of Solanum verrucosum Schlechtendal, a Mexican diploid species geographically isolated from the other diploid A-genome species in potato relatives.</title>
        <authorList>
            <person name="Hosaka K."/>
        </authorList>
    </citation>
    <scope>NUCLEOTIDE SEQUENCE</scope>
    <source>
        <tissue evidence="1">Young leaves</tissue>
    </source>
</reference>
<dbReference type="Proteomes" id="UP001234989">
    <property type="component" value="Chromosome 12"/>
</dbReference>
<dbReference type="EMBL" id="CP133623">
    <property type="protein sequence ID" value="WMV59280.1"/>
    <property type="molecule type" value="Genomic_DNA"/>
</dbReference>
<evidence type="ECO:0000313" key="2">
    <source>
        <dbReference type="Proteomes" id="UP001234989"/>
    </source>
</evidence>
<name>A0AAF0V7B1_SOLVR</name>
<accession>A0AAF0V7B1</accession>
<gene>
    <name evidence="1" type="ORF">MTR67_052665</name>
</gene>
<protein>
    <submittedName>
        <fullName evidence="1">Uncharacterized protein</fullName>
    </submittedName>
</protein>
<keyword evidence="2" id="KW-1185">Reference proteome</keyword>